<dbReference type="Pfam" id="PF00665">
    <property type="entry name" value="rve"/>
    <property type="match status" value="1"/>
</dbReference>
<proteinExistence type="predicted"/>
<comment type="function">
    <text evidence="1">Involved in the transposition of the insertion sequence.</text>
</comment>
<dbReference type="SUPFAM" id="SSF53098">
    <property type="entry name" value="Ribonuclease H-like"/>
    <property type="match status" value="1"/>
</dbReference>
<accession>A0ABW2RPX0</accession>
<gene>
    <name evidence="3" type="ORF">ACFQNG_18730</name>
</gene>
<name>A0ABW2RPX0_9BACL</name>
<dbReference type="PANTHER" id="PTHR46889:SF4">
    <property type="entry name" value="TRANSPOSASE INSO FOR INSERTION SEQUENCE ELEMENT IS911B-RELATED"/>
    <property type="match status" value="1"/>
</dbReference>
<dbReference type="InterPro" id="IPR012337">
    <property type="entry name" value="RNaseH-like_sf"/>
</dbReference>
<evidence type="ECO:0000256" key="1">
    <source>
        <dbReference type="ARBA" id="ARBA00002286"/>
    </source>
</evidence>
<sequence length="227" mass="26451">MARTLVDEGYSVPQITNALQINRTYGYALLKKEKPKKREKADEASLRQKILELCGEFPTNGYRRIRVWIKKRFQLQVNGKRVYRMMKELNVLVKTKRFEAKRKKQPGKIPVTRSNEHFQVDMTKVWCGRDGWGYLFAVIDAFDREIVGYSFSRFCRTEDLLMAVNQSLNYRFPEGVKGKGLSIRSDNGCQMTSRRYVKALKDAGIKQERTGYKILTLMLTLSVGFVR</sequence>
<dbReference type="Gene3D" id="3.30.420.10">
    <property type="entry name" value="Ribonuclease H-like superfamily/Ribonuclease H"/>
    <property type="match status" value="1"/>
</dbReference>
<protein>
    <submittedName>
        <fullName evidence="3">Transposase</fullName>
    </submittedName>
</protein>
<feature type="domain" description="Integrase catalytic" evidence="2">
    <location>
        <begin position="102"/>
        <end position="206"/>
    </location>
</feature>
<dbReference type="InterPro" id="IPR036397">
    <property type="entry name" value="RNaseH_sf"/>
</dbReference>
<evidence type="ECO:0000259" key="2">
    <source>
        <dbReference type="PROSITE" id="PS50994"/>
    </source>
</evidence>
<dbReference type="PROSITE" id="PS50994">
    <property type="entry name" value="INTEGRASE"/>
    <property type="match status" value="1"/>
</dbReference>
<comment type="caution">
    <text evidence="3">The sequence shown here is derived from an EMBL/GenBank/DDBJ whole genome shotgun (WGS) entry which is preliminary data.</text>
</comment>
<dbReference type="InterPro" id="IPR001584">
    <property type="entry name" value="Integrase_cat-core"/>
</dbReference>
<dbReference type="Pfam" id="PF13276">
    <property type="entry name" value="HTH_21"/>
    <property type="match status" value="1"/>
</dbReference>
<dbReference type="RefSeq" id="WP_379867433.1">
    <property type="nucleotide sequence ID" value="NZ_JBHTBW010000080.1"/>
</dbReference>
<organism evidence="3 4">
    <name type="scientific">Laceyella putida</name>
    <dbReference type="NCBI Taxonomy" id="110101"/>
    <lineage>
        <taxon>Bacteria</taxon>
        <taxon>Bacillati</taxon>
        <taxon>Bacillota</taxon>
        <taxon>Bacilli</taxon>
        <taxon>Bacillales</taxon>
        <taxon>Thermoactinomycetaceae</taxon>
        <taxon>Laceyella</taxon>
    </lineage>
</organism>
<dbReference type="PANTHER" id="PTHR46889">
    <property type="entry name" value="TRANSPOSASE INSF FOR INSERTION SEQUENCE IS3B-RELATED"/>
    <property type="match status" value="1"/>
</dbReference>
<reference evidence="4" key="1">
    <citation type="journal article" date="2019" name="Int. J. Syst. Evol. Microbiol.">
        <title>The Global Catalogue of Microorganisms (GCM) 10K type strain sequencing project: providing services to taxonomists for standard genome sequencing and annotation.</title>
        <authorList>
            <consortium name="The Broad Institute Genomics Platform"/>
            <consortium name="The Broad Institute Genome Sequencing Center for Infectious Disease"/>
            <person name="Wu L."/>
            <person name="Ma J."/>
        </authorList>
    </citation>
    <scope>NUCLEOTIDE SEQUENCE [LARGE SCALE GENOMIC DNA]</scope>
    <source>
        <strain evidence="4">CGMCC 1.12942</strain>
    </source>
</reference>
<evidence type="ECO:0000313" key="3">
    <source>
        <dbReference type="EMBL" id="MFC7443104.1"/>
    </source>
</evidence>
<keyword evidence="4" id="KW-1185">Reference proteome</keyword>
<dbReference type="InterPro" id="IPR050900">
    <property type="entry name" value="Transposase_IS3/IS150/IS904"/>
</dbReference>
<dbReference type="Proteomes" id="UP001596500">
    <property type="component" value="Unassembled WGS sequence"/>
</dbReference>
<dbReference type="EMBL" id="JBHTBW010000080">
    <property type="protein sequence ID" value="MFC7443104.1"/>
    <property type="molecule type" value="Genomic_DNA"/>
</dbReference>
<dbReference type="InterPro" id="IPR025948">
    <property type="entry name" value="HTH-like_dom"/>
</dbReference>
<evidence type="ECO:0000313" key="4">
    <source>
        <dbReference type="Proteomes" id="UP001596500"/>
    </source>
</evidence>